<dbReference type="PATRIC" id="fig|104102.12.peg.2781"/>
<keyword evidence="4" id="KW-0802">TPR repeat</keyword>
<dbReference type="CDD" id="cd05804">
    <property type="entry name" value="StaR_like"/>
    <property type="match status" value="1"/>
</dbReference>
<evidence type="ECO:0000313" key="6">
    <source>
        <dbReference type="Proteomes" id="UP000075411"/>
    </source>
</evidence>
<evidence type="ECO:0000256" key="4">
    <source>
        <dbReference type="ARBA" id="ARBA00022803"/>
    </source>
</evidence>
<dbReference type="RefSeq" id="WP_197460742.1">
    <property type="nucleotide sequence ID" value="NZ_LHZT01000132.1"/>
</dbReference>
<dbReference type="InterPro" id="IPR033891">
    <property type="entry name" value="TTC38"/>
</dbReference>
<dbReference type="Proteomes" id="UP000075411">
    <property type="component" value="Unassembled WGS sequence"/>
</dbReference>
<evidence type="ECO:0000313" key="5">
    <source>
        <dbReference type="EMBL" id="KXV55511.1"/>
    </source>
</evidence>
<name>A0A149TQX5_9PROT</name>
<dbReference type="EMBL" id="LHZT01000132">
    <property type="protein sequence ID" value="KXV55511.1"/>
    <property type="molecule type" value="Genomic_DNA"/>
</dbReference>
<sequence length="454" mass="51567">MFDYLGNATTVQQERDLQAINDFIKGFLGYNQCIVNILPAAEKSGNGLVHTYAGLLWMLSETGDTPEAARLHAKKAEAAHSLNEREKSLLDVLKLWVADDMHAVRRTLQDILTKWPRDLVALKIHQYDDFNNGRSLDMLRVTELCQAVAFDNAHFQGMRAFAFEQCHLFDYAEQAARQALVLDPEEAWAQHALAHIMLTQGRIEEGLSFLSAHTCEWDRLTSFLYTHLWWHKALFHLSLGQSEIALHIYDQHCWARDRTFSQDQAGAVSLLLRLEFAGLDVGSRWQELGEYLRPRKHDVSQPFLTLHYLYGLLRANRLEGAELLGTIRHAARSGTSSVFPVWHEIGLGLAEALTAHAEQRFGEIMPILDPVIGRIEQIGGSHAQRDLFEQLALDALVRIGKDNRAQQMLETRRYTTPYDVPTNEALAFLYAKSGLFALAEEARIRIIEVKSRSL</sequence>
<protein>
    <recommendedName>
        <fullName evidence="2">Tetratricopeptide repeat protein 38</fullName>
    </recommendedName>
</protein>
<organism evidence="5 6">
    <name type="scientific">Acetobacter tropicalis</name>
    <dbReference type="NCBI Taxonomy" id="104102"/>
    <lineage>
        <taxon>Bacteria</taxon>
        <taxon>Pseudomonadati</taxon>
        <taxon>Pseudomonadota</taxon>
        <taxon>Alphaproteobacteria</taxon>
        <taxon>Acetobacterales</taxon>
        <taxon>Acetobacteraceae</taxon>
        <taxon>Acetobacter</taxon>
    </lineage>
</organism>
<evidence type="ECO:0000256" key="3">
    <source>
        <dbReference type="ARBA" id="ARBA00022737"/>
    </source>
</evidence>
<dbReference type="Gene3D" id="1.25.40.10">
    <property type="entry name" value="Tetratricopeptide repeat domain"/>
    <property type="match status" value="1"/>
</dbReference>
<evidence type="ECO:0000256" key="1">
    <source>
        <dbReference type="ARBA" id="ARBA00005857"/>
    </source>
</evidence>
<dbReference type="InterPro" id="IPR011990">
    <property type="entry name" value="TPR-like_helical_dom_sf"/>
</dbReference>
<evidence type="ECO:0000256" key="2">
    <source>
        <dbReference type="ARBA" id="ARBA00019992"/>
    </source>
</evidence>
<accession>A0A149TQX5</accession>
<keyword evidence="3" id="KW-0677">Repeat</keyword>
<dbReference type="PANTHER" id="PTHR16263">
    <property type="entry name" value="TETRATRICOPEPTIDE REPEAT PROTEIN 38"/>
    <property type="match status" value="1"/>
</dbReference>
<reference evidence="5 6" key="1">
    <citation type="submission" date="2015-06" db="EMBL/GenBank/DDBJ databases">
        <title>Improved classification and identification of acetic acid bacteria using matrix-assisted laser desorption/ionization time-of-flight mass spectrometry; Gluconobacter nephelii and Gluconobacter uchimurae are later heterotypic synonyms of Gluconobacter japonicus and Gluconobacter oxydans, respectively.</title>
        <authorList>
            <person name="Li L."/>
            <person name="Cleenwerck I."/>
            <person name="De Vuyst L."/>
            <person name="Vandamme P."/>
        </authorList>
    </citation>
    <scope>NUCLEOTIDE SEQUENCE [LARGE SCALE GENOMIC DNA]</scope>
    <source>
        <strain evidence="5 6">LMG 1663</strain>
    </source>
</reference>
<comment type="similarity">
    <text evidence="1">Belongs to the TTC38 family.</text>
</comment>
<dbReference type="AlphaFoldDB" id="A0A149TQX5"/>
<dbReference type="PANTHER" id="PTHR16263:SF4">
    <property type="entry name" value="TETRATRICOPEPTIDE REPEAT PROTEIN 38"/>
    <property type="match status" value="1"/>
</dbReference>
<gene>
    <name evidence="5" type="ORF">AD947_16655</name>
</gene>
<proteinExistence type="inferred from homology"/>
<comment type="caution">
    <text evidence="5">The sequence shown here is derived from an EMBL/GenBank/DDBJ whole genome shotgun (WGS) entry which is preliminary data.</text>
</comment>
<dbReference type="SUPFAM" id="SSF48452">
    <property type="entry name" value="TPR-like"/>
    <property type="match status" value="1"/>
</dbReference>